<dbReference type="Gene3D" id="3.40.1110.10">
    <property type="entry name" value="Calcium-transporting ATPase, cytoplasmic domain N"/>
    <property type="match status" value="1"/>
</dbReference>
<evidence type="ECO:0000256" key="6">
    <source>
        <dbReference type="ARBA" id="ARBA00022840"/>
    </source>
</evidence>
<feature type="transmembrane region" description="Helical" evidence="12">
    <location>
        <begin position="275"/>
        <end position="293"/>
    </location>
</feature>
<feature type="transmembrane region" description="Helical" evidence="12">
    <location>
        <begin position="246"/>
        <end position="269"/>
    </location>
</feature>
<dbReference type="AlphaFoldDB" id="A0A7W4I7E4"/>
<evidence type="ECO:0000256" key="4">
    <source>
        <dbReference type="ARBA" id="ARBA00022723"/>
    </source>
</evidence>
<dbReference type="GO" id="GO:0005507">
    <property type="term" value="F:copper ion binding"/>
    <property type="evidence" value="ECO:0007669"/>
    <property type="project" value="TreeGrafter"/>
</dbReference>
<dbReference type="SUPFAM" id="SSF56784">
    <property type="entry name" value="HAD-like"/>
    <property type="match status" value="1"/>
</dbReference>
<evidence type="ECO:0000259" key="13">
    <source>
        <dbReference type="PROSITE" id="PS50846"/>
    </source>
</evidence>
<comment type="catalytic activity">
    <reaction evidence="11">
        <text>Cu(2+)(in) + ATP + H2O = Cu(2+)(out) + ADP + phosphate + H(+)</text>
        <dbReference type="Rhea" id="RHEA:10376"/>
        <dbReference type="ChEBI" id="CHEBI:15377"/>
        <dbReference type="ChEBI" id="CHEBI:15378"/>
        <dbReference type="ChEBI" id="CHEBI:29036"/>
        <dbReference type="ChEBI" id="CHEBI:30616"/>
        <dbReference type="ChEBI" id="CHEBI:43474"/>
        <dbReference type="ChEBI" id="CHEBI:456216"/>
        <dbReference type="EC" id="7.2.2.9"/>
    </reaction>
</comment>
<evidence type="ECO:0000256" key="9">
    <source>
        <dbReference type="ARBA" id="ARBA00023136"/>
    </source>
</evidence>
<gene>
    <name evidence="14" type="ORF">HLH33_15295</name>
</gene>
<dbReference type="SFLD" id="SFLDG00002">
    <property type="entry name" value="C1.7:_P-type_atpase_like"/>
    <property type="match status" value="1"/>
</dbReference>
<dbReference type="SFLD" id="SFLDF00027">
    <property type="entry name" value="p-type_atpase"/>
    <property type="match status" value="1"/>
</dbReference>
<dbReference type="GO" id="GO:0043682">
    <property type="term" value="F:P-type divalent copper transporter activity"/>
    <property type="evidence" value="ECO:0007669"/>
    <property type="project" value="UniProtKB-EC"/>
</dbReference>
<keyword evidence="12" id="KW-1003">Cell membrane</keyword>
<dbReference type="Pfam" id="PF00122">
    <property type="entry name" value="E1-E2_ATPase"/>
    <property type="match status" value="1"/>
</dbReference>
<dbReference type="CDD" id="cd02094">
    <property type="entry name" value="P-type_ATPase_Cu-like"/>
    <property type="match status" value="1"/>
</dbReference>
<dbReference type="InterPro" id="IPR023214">
    <property type="entry name" value="HAD_sf"/>
</dbReference>
<dbReference type="InterPro" id="IPR023299">
    <property type="entry name" value="ATPase_P-typ_cyto_dom_N"/>
</dbReference>
<dbReference type="GO" id="GO:0016887">
    <property type="term" value="F:ATP hydrolysis activity"/>
    <property type="evidence" value="ECO:0007669"/>
    <property type="project" value="InterPro"/>
</dbReference>
<feature type="transmembrane region" description="Helical" evidence="12">
    <location>
        <begin position="461"/>
        <end position="486"/>
    </location>
</feature>
<feature type="domain" description="HMA" evidence="13">
    <location>
        <begin position="91"/>
        <end position="156"/>
    </location>
</feature>
<dbReference type="GO" id="GO:0055070">
    <property type="term" value="P:copper ion homeostasis"/>
    <property type="evidence" value="ECO:0007669"/>
    <property type="project" value="TreeGrafter"/>
</dbReference>
<dbReference type="GO" id="GO:0005886">
    <property type="term" value="C:plasma membrane"/>
    <property type="evidence" value="ECO:0007669"/>
    <property type="project" value="UniProtKB-SubCell"/>
</dbReference>
<comment type="caution">
    <text evidence="14">The sequence shown here is derived from an EMBL/GenBank/DDBJ whole genome shotgun (WGS) entry which is preliminary data.</text>
</comment>
<keyword evidence="6 12" id="KW-0067">ATP-binding</keyword>
<reference evidence="14 15" key="1">
    <citation type="submission" date="2020-04" db="EMBL/GenBank/DDBJ databases">
        <title>Description of novel Gluconacetobacter.</title>
        <authorList>
            <person name="Sombolestani A."/>
        </authorList>
    </citation>
    <scope>NUCLEOTIDE SEQUENCE [LARGE SCALE GENOMIC DNA]</scope>
    <source>
        <strain evidence="14 15">LMG 7603</strain>
    </source>
</reference>
<feature type="transmembrane region" description="Helical" evidence="12">
    <location>
        <begin position="187"/>
        <end position="209"/>
    </location>
</feature>
<dbReference type="PANTHER" id="PTHR43520:SF8">
    <property type="entry name" value="P-TYPE CU(+) TRANSPORTER"/>
    <property type="match status" value="1"/>
</dbReference>
<dbReference type="SFLD" id="SFLDS00003">
    <property type="entry name" value="Haloacid_Dehalogenase"/>
    <property type="match status" value="1"/>
</dbReference>
<dbReference type="GO" id="GO:0005524">
    <property type="term" value="F:ATP binding"/>
    <property type="evidence" value="ECO:0007669"/>
    <property type="project" value="UniProtKB-UniRule"/>
</dbReference>
<protein>
    <recommendedName>
        <fullName evidence="10">P-type Cu(2+) transporter</fullName>
        <ecNumber evidence="10">7.2.2.9</ecNumber>
    </recommendedName>
</protein>
<feature type="transmembrane region" description="Helical" evidence="12">
    <location>
        <begin position="215"/>
        <end position="234"/>
    </location>
</feature>
<dbReference type="FunFam" id="2.70.150.10:FF:000002">
    <property type="entry name" value="Copper-transporting ATPase 1, putative"/>
    <property type="match status" value="1"/>
</dbReference>
<dbReference type="InterPro" id="IPR006121">
    <property type="entry name" value="HMA_dom"/>
</dbReference>
<proteinExistence type="inferred from homology"/>
<evidence type="ECO:0000256" key="10">
    <source>
        <dbReference type="ARBA" id="ARBA00038904"/>
    </source>
</evidence>
<dbReference type="Proteomes" id="UP000550787">
    <property type="component" value="Unassembled WGS sequence"/>
</dbReference>
<dbReference type="PRINTS" id="PR00120">
    <property type="entry name" value="HATPASE"/>
</dbReference>
<dbReference type="Gene3D" id="3.40.50.1000">
    <property type="entry name" value="HAD superfamily/HAD-like"/>
    <property type="match status" value="1"/>
</dbReference>
<comment type="similarity">
    <text evidence="2 12">Belongs to the cation transport ATPase (P-type) (TC 3.A.3) family. Type IB subfamily.</text>
</comment>
<evidence type="ECO:0000313" key="15">
    <source>
        <dbReference type="Proteomes" id="UP000550787"/>
    </source>
</evidence>
<dbReference type="EC" id="7.2.2.9" evidence="10"/>
<dbReference type="InterPro" id="IPR036412">
    <property type="entry name" value="HAD-like_sf"/>
</dbReference>
<dbReference type="InterPro" id="IPR027256">
    <property type="entry name" value="P-typ_ATPase_IB"/>
</dbReference>
<feature type="domain" description="HMA" evidence="13">
    <location>
        <begin position="20"/>
        <end position="89"/>
    </location>
</feature>
<sequence>MTSGQTITLPPSTSPPGALAPITVPIEGMSCAACAARIEKVLGRLPGVTASVNFATATATVERQGAPPPDAPGLGEIVGAIRKAGFDVPARHVVLAIDGMTCVACATRIETVLNRLPGVDAHVNFASGRADIDYVPGLSDPDALVRQVEKAGYGAALPHDVASGATGSEAADDAARHRAAWQRQVRLFALSVVLTLPLLAGMVAMLAGLHDMLPVGLQWVLATLVQFVCGRSFYRHAWNAVRGGGANMDVLVVMGTSVAWLASTATVALGLPGPLYFESGATVITLVLLGRLMEARARNRTREGVESLIRLQPQVAHVEIDGAIQDRPVTSLRVGDIFAIRPGESIPVDGTILDGRSDIDESMLTGESVPVGKGPGDPVSGATINRDGVLRVRARRVGADTTLSRIVRMVQQAQGTKDPVQHLVDRVSAVFVPAVLAVAAVTFAIGWAVSGHPAGALGGTIAVLVIACPCALGLATPTAIMVGTGLGARAGLLFRNAEALERLHTVTTLIMDKTGTLTLGRPGVTDIVPAPGVAADTLLSAALALERNSEHPLARAIVDHAVSRDIEAAPVRDVRAIPGRGVQAQDADDSGATLRLGSPRFLAESGCGGDEPTVQRLEQDGRTVIGVARGSTLLGHIALADQIRPDAAAGLAALRARGIRLVMLTGDNPRTAAAVASRLGLDETIAGVLPEDKAHEVERRRGAGRIVGMVGDGINDAPALAAADIGIAMGSGSDIALDTADVVLMRSELRGLVDAMDLSRATLAKVRQNLFFAFIYNVLGIPLAAAGWLNPALAGGAMAMSSVSVVSNALRLNRWKPGSDALRSRPRTSNT</sequence>
<name>A0A7W4I7E4_GLUDI</name>
<keyword evidence="8 12" id="KW-1133">Transmembrane helix</keyword>
<evidence type="ECO:0000256" key="7">
    <source>
        <dbReference type="ARBA" id="ARBA00022967"/>
    </source>
</evidence>
<dbReference type="PROSITE" id="PS01047">
    <property type="entry name" value="HMA_1"/>
    <property type="match status" value="2"/>
</dbReference>
<keyword evidence="4 12" id="KW-0479">Metal-binding</keyword>
<keyword evidence="7" id="KW-1278">Translocase</keyword>
<dbReference type="InterPro" id="IPR018303">
    <property type="entry name" value="ATPase_P-typ_P_site"/>
</dbReference>
<dbReference type="PANTHER" id="PTHR43520">
    <property type="entry name" value="ATP7, ISOFORM B"/>
    <property type="match status" value="1"/>
</dbReference>
<dbReference type="InterPro" id="IPR059000">
    <property type="entry name" value="ATPase_P-type_domA"/>
</dbReference>
<keyword evidence="3 12" id="KW-0812">Transmembrane</keyword>
<dbReference type="GO" id="GO:0012505">
    <property type="term" value="C:endomembrane system"/>
    <property type="evidence" value="ECO:0007669"/>
    <property type="project" value="UniProtKB-SubCell"/>
</dbReference>
<dbReference type="SUPFAM" id="SSF81665">
    <property type="entry name" value="Calcium ATPase, transmembrane domain M"/>
    <property type="match status" value="1"/>
</dbReference>
<dbReference type="InterPro" id="IPR017969">
    <property type="entry name" value="Heavy-metal-associated_CS"/>
</dbReference>
<feature type="transmembrane region" description="Helical" evidence="12">
    <location>
        <begin position="427"/>
        <end position="449"/>
    </location>
</feature>
<dbReference type="NCBIfam" id="TIGR01511">
    <property type="entry name" value="ATPase-IB1_Cu"/>
    <property type="match status" value="1"/>
</dbReference>
<dbReference type="InterPro" id="IPR008250">
    <property type="entry name" value="ATPase_P-typ_transduc_dom_A_sf"/>
</dbReference>
<dbReference type="InterPro" id="IPR036163">
    <property type="entry name" value="HMA_dom_sf"/>
</dbReference>
<dbReference type="EMBL" id="JABEQG010000038">
    <property type="protein sequence ID" value="MBB2157660.1"/>
    <property type="molecule type" value="Genomic_DNA"/>
</dbReference>
<dbReference type="InterPro" id="IPR001757">
    <property type="entry name" value="P_typ_ATPase"/>
</dbReference>
<dbReference type="CDD" id="cd00371">
    <property type="entry name" value="HMA"/>
    <property type="match status" value="2"/>
</dbReference>
<evidence type="ECO:0000256" key="5">
    <source>
        <dbReference type="ARBA" id="ARBA00022741"/>
    </source>
</evidence>
<evidence type="ECO:0000256" key="3">
    <source>
        <dbReference type="ARBA" id="ARBA00022692"/>
    </source>
</evidence>
<comment type="subcellular location">
    <subcellularLocation>
        <location evidence="12">Cell membrane</location>
    </subcellularLocation>
    <subcellularLocation>
        <location evidence="1">Endomembrane system</location>
        <topology evidence="1">Multi-pass membrane protein</topology>
    </subcellularLocation>
</comment>
<dbReference type="Gene3D" id="3.30.70.100">
    <property type="match status" value="2"/>
</dbReference>
<organism evidence="14 15">
    <name type="scientific">Gluconacetobacter diazotrophicus</name>
    <name type="common">Acetobacter diazotrophicus</name>
    <dbReference type="NCBI Taxonomy" id="33996"/>
    <lineage>
        <taxon>Bacteria</taxon>
        <taxon>Pseudomonadati</taxon>
        <taxon>Pseudomonadota</taxon>
        <taxon>Alphaproteobacteria</taxon>
        <taxon>Acetobacterales</taxon>
        <taxon>Acetobacteraceae</taxon>
        <taxon>Gluconacetobacter</taxon>
    </lineage>
</organism>
<dbReference type="NCBIfam" id="TIGR01525">
    <property type="entry name" value="ATPase-IB_hvy"/>
    <property type="match status" value="1"/>
</dbReference>
<dbReference type="SUPFAM" id="SSF55008">
    <property type="entry name" value="HMA, heavy metal-associated domain"/>
    <property type="match status" value="2"/>
</dbReference>
<dbReference type="Gene3D" id="2.70.150.10">
    <property type="entry name" value="Calcium-transporting ATPase, cytoplasmic transduction domain A"/>
    <property type="match status" value="1"/>
</dbReference>
<dbReference type="NCBIfam" id="TIGR01494">
    <property type="entry name" value="ATPase_P-type"/>
    <property type="match status" value="1"/>
</dbReference>
<evidence type="ECO:0000256" key="12">
    <source>
        <dbReference type="RuleBase" id="RU362081"/>
    </source>
</evidence>
<accession>A0A7W4I7E4</accession>
<dbReference type="PROSITE" id="PS50846">
    <property type="entry name" value="HMA_2"/>
    <property type="match status" value="2"/>
</dbReference>
<evidence type="ECO:0000256" key="1">
    <source>
        <dbReference type="ARBA" id="ARBA00004127"/>
    </source>
</evidence>
<dbReference type="RefSeq" id="WP_012554843.1">
    <property type="nucleotide sequence ID" value="NZ_JABEQG010000038.1"/>
</dbReference>
<dbReference type="SUPFAM" id="SSF81653">
    <property type="entry name" value="Calcium ATPase, transduction domain A"/>
    <property type="match status" value="1"/>
</dbReference>
<dbReference type="Pfam" id="PF00702">
    <property type="entry name" value="Hydrolase"/>
    <property type="match status" value="1"/>
</dbReference>
<evidence type="ECO:0000256" key="8">
    <source>
        <dbReference type="ARBA" id="ARBA00022989"/>
    </source>
</evidence>
<dbReference type="FunFam" id="3.30.70.100:FF:000005">
    <property type="entry name" value="Copper-exporting P-type ATPase A"/>
    <property type="match status" value="1"/>
</dbReference>
<dbReference type="Pfam" id="PF00403">
    <property type="entry name" value="HMA"/>
    <property type="match status" value="2"/>
</dbReference>
<keyword evidence="5 12" id="KW-0547">Nucleotide-binding</keyword>
<evidence type="ECO:0000256" key="11">
    <source>
        <dbReference type="ARBA" id="ARBA00047424"/>
    </source>
</evidence>
<dbReference type="PRINTS" id="PR00119">
    <property type="entry name" value="CATATPASE"/>
</dbReference>
<keyword evidence="9 12" id="KW-0472">Membrane</keyword>
<dbReference type="InterPro" id="IPR023298">
    <property type="entry name" value="ATPase_P-typ_TM_dom_sf"/>
</dbReference>
<dbReference type="InterPro" id="IPR044492">
    <property type="entry name" value="P_typ_ATPase_HD_dom"/>
</dbReference>
<feature type="transmembrane region" description="Helical" evidence="12">
    <location>
        <begin position="770"/>
        <end position="789"/>
    </location>
</feature>
<evidence type="ECO:0000256" key="2">
    <source>
        <dbReference type="ARBA" id="ARBA00006024"/>
    </source>
</evidence>
<dbReference type="PROSITE" id="PS00154">
    <property type="entry name" value="ATPASE_E1_E2"/>
    <property type="match status" value="1"/>
</dbReference>
<evidence type="ECO:0000313" key="14">
    <source>
        <dbReference type="EMBL" id="MBB2157660.1"/>
    </source>
</evidence>